<evidence type="ECO:0000313" key="8">
    <source>
        <dbReference type="Proteomes" id="UP000267430"/>
    </source>
</evidence>
<evidence type="ECO:0000256" key="5">
    <source>
        <dbReference type="HAMAP-Rule" id="MF_01680"/>
    </source>
</evidence>
<comment type="caution">
    <text evidence="7">The sequence shown here is derived from an EMBL/GenBank/DDBJ whole genome shotgun (WGS) entry which is preliminary data.</text>
</comment>
<dbReference type="OrthoDB" id="9804940at2"/>
<dbReference type="GO" id="GO:0006564">
    <property type="term" value="P:L-serine biosynthetic process"/>
    <property type="evidence" value="ECO:0007669"/>
    <property type="project" value="TreeGrafter"/>
</dbReference>
<evidence type="ECO:0000256" key="6">
    <source>
        <dbReference type="NCBIfam" id="TIGR03333"/>
    </source>
</evidence>
<dbReference type="NCBIfam" id="TIGR01489">
    <property type="entry name" value="DKMTPPase-SF"/>
    <property type="match status" value="1"/>
</dbReference>
<organism evidence="7 8">
    <name type="scientific">Peribacillus cavernae</name>
    <dbReference type="NCBI Taxonomy" id="1674310"/>
    <lineage>
        <taxon>Bacteria</taxon>
        <taxon>Bacillati</taxon>
        <taxon>Bacillota</taxon>
        <taxon>Bacilli</taxon>
        <taxon>Bacillales</taxon>
        <taxon>Bacillaceae</taxon>
        <taxon>Peribacillus</taxon>
    </lineage>
</organism>
<reference evidence="7 8" key="1">
    <citation type="submission" date="2018-12" db="EMBL/GenBank/DDBJ databases">
        <title>Bacillus chawlae sp. nov., Bacillus glennii sp. nov., and Bacillus saganii sp. nov. Isolated from the Vehicle Assembly Building at Kennedy Space Center where the Viking Spacecraft were Assembled.</title>
        <authorList>
            <person name="Seuylemezian A."/>
            <person name="Vaishampayan P."/>
        </authorList>
    </citation>
    <scope>NUCLEOTIDE SEQUENCE [LARGE SCALE GENOMIC DNA]</scope>
    <source>
        <strain evidence="7 8">L5</strain>
    </source>
</reference>
<dbReference type="InterPro" id="IPR023214">
    <property type="entry name" value="HAD_sf"/>
</dbReference>
<dbReference type="GO" id="GO:0019509">
    <property type="term" value="P:L-methionine salvage from methylthioadenosine"/>
    <property type="evidence" value="ECO:0007669"/>
    <property type="project" value="UniProtKB-UniRule"/>
</dbReference>
<dbReference type="Pfam" id="PF12710">
    <property type="entry name" value="HAD"/>
    <property type="match status" value="1"/>
</dbReference>
<keyword evidence="8" id="KW-1185">Reference proteome</keyword>
<dbReference type="InterPro" id="IPR050582">
    <property type="entry name" value="HAD-like_SerB"/>
</dbReference>
<evidence type="ECO:0000256" key="4">
    <source>
        <dbReference type="ARBA" id="ARBA00023167"/>
    </source>
</evidence>
<dbReference type="SUPFAM" id="SSF56784">
    <property type="entry name" value="HAD-like"/>
    <property type="match status" value="1"/>
</dbReference>
<comment type="catalytic activity">
    <reaction evidence="5">
        <text>2-hydroxy-5-methylsulfanyl-3-oxopent-1-enyl phosphate + H2O = 1,2-dihydroxy-5-(methylsulfanyl)pent-1-en-3-one + phosphate</text>
        <dbReference type="Rhea" id="RHEA:14481"/>
        <dbReference type="ChEBI" id="CHEBI:15377"/>
        <dbReference type="ChEBI" id="CHEBI:43474"/>
        <dbReference type="ChEBI" id="CHEBI:49252"/>
        <dbReference type="ChEBI" id="CHEBI:59505"/>
        <dbReference type="EC" id="3.1.3.87"/>
    </reaction>
</comment>
<keyword evidence="4 5" id="KW-0486">Methionine biosynthesis</keyword>
<dbReference type="InterPro" id="IPR006384">
    <property type="entry name" value="HAD_hydro_PyrdxlP_Pase-like"/>
</dbReference>
<dbReference type="CDD" id="cd07524">
    <property type="entry name" value="HAD_Pase"/>
    <property type="match status" value="1"/>
</dbReference>
<dbReference type="HAMAP" id="MF_01680">
    <property type="entry name" value="Salvage_MtnX"/>
    <property type="match status" value="1"/>
</dbReference>
<dbReference type="EC" id="3.1.3.87" evidence="5 6"/>
<dbReference type="NCBIfam" id="TIGR01488">
    <property type="entry name" value="HAD-SF-IB"/>
    <property type="match status" value="1"/>
</dbReference>
<comment type="pathway">
    <text evidence="5">Amino-acid biosynthesis; L-methionine biosynthesis via salvage pathway; L-methionine from S-methyl-5-thio-alpha-D-ribose 1-phosphate: step 4/6.</text>
</comment>
<dbReference type="Gene3D" id="3.90.1470.20">
    <property type="match status" value="1"/>
</dbReference>
<comment type="function">
    <text evidence="5">Dephosphorylates 2-hydroxy-3-keto-5-methylthiopentenyl-1-phosphate (HK-MTPenyl-1-P) yielding 1,2-dihydroxy-3-keto-5-methylthiopentene (DHK-MTPene).</text>
</comment>
<dbReference type="GO" id="GO:0043716">
    <property type="term" value="F:2-hydroxy-3-keto-5-methylthiopentenyl-1-phosphate phosphatase activity"/>
    <property type="evidence" value="ECO:0007669"/>
    <property type="project" value="UniProtKB-UniRule"/>
</dbReference>
<dbReference type="InterPro" id="IPR036412">
    <property type="entry name" value="HAD-like_sf"/>
</dbReference>
<evidence type="ECO:0000256" key="1">
    <source>
        <dbReference type="ARBA" id="ARBA00009184"/>
    </source>
</evidence>
<dbReference type="GO" id="GO:0000287">
    <property type="term" value="F:magnesium ion binding"/>
    <property type="evidence" value="ECO:0007669"/>
    <property type="project" value="TreeGrafter"/>
</dbReference>
<gene>
    <name evidence="5" type="primary">mtnX</name>
    <name evidence="7" type="ORF">ELQ35_00355</name>
</gene>
<dbReference type="GO" id="GO:0005737">
    <property type="term" value="C:cytoplasm"/>
    <property type="evidence" value="ECO:0007669"/>
    <property type="project" value="TreeGrafter"/>
</dbReference>
<comment type="similarity">
    <text evidence="5">Belongs to the HAD-like hydrolase superfamily. MtnX family.</text>
</comment>
<dbReference type="UniPathway" id="UPA00904">
    <property type="reaction ID" value="UER00877"/>
</dbReference>
<comment type="similarity">
    <text evidence="1">Belongs to the HAD-like hydrolase superfamily. SerB family.</text>
</comment>
<evidence type="ECO:0000256" key="2">
    <source>
        <dbReference type="ARBA" id="ARBA00022605"/>
    </source>
</evidence>
<accession>A0A3S0VTW7</accession>
<dbReference type="NCBIfam" id="NF007103">
    <property type="entry name" value="PRK09552.1"/>
    <property type="match status" value="1"/>
</dbReference>
<dbReference type="Proteomes" id="UP000267430">
    <property type="component" value="Unassembled WGS sequence"/>
</dbReference>
<dbReference type="PANTHER" id="PTHR43344:SF21">
    <property type="entry name" value="POLYOL PHOSPHATE PHOSPHATASE PYP1"/>
    <property type="match status" value="1"/>
</dbReference>
<name>A0A3S0VTW7_9BACI</name>
<dbReference type="AlphaFoldDB" id="A0A3S0VTW7"/>
<evidence type="ECO:0000256" key="3">
    <source>
        <dbReference type="ARBA" id="ARBA00022801"/>
    </source>
</evidence>
<keyword evidence="2 5" id="KW-0028">Amino-acid biosynthesis</keyword>
<proteinExistence type="inferred from homology"/>
<protein>
    <recommendedName>
        <fullName evidence="5 6">2-hydroxy-3-keto-5-methylthiopentenyl-1-phosphate phosphatase</fullName>
        <shortName evidence="5">HK-MTPenyl-1-P phosphatase</shortName>
        <ecNumber evidence="5 6">3.1.3.87</ecNumber>
    </recommendedName>
</protein>
<sequence length="219" mass="25250">MRPIIFCDFDGTITDSDNIIALMKEFAPKGWERIANDVLQKKVSISEGVGKMFSRMKSDLRQDMIDFVIREAKIRPGFRELLQFAQVQHIPFYVVSGGIDFFVQPLLESYLELDHVYCNRADFSGEYIRIDWPHTCDEQCSNDCGCCKPTIMRQLADDDHYKIVIGDSITDLEAAKQADLVFARDFLIEKCRAEGIAFHPFETFFDCLTHLRTRLEVSV</sequence>
<dbReference type="NCBIfam" id="TIGR03333">
    <property type="entry name" value="salvage_mtnX"/>
    <property type="match status" value="1"/>
</dbReference>
<dbReference type="PANTHER" id="PTHR43344">
    <property type="entry name" value="PHOSPHOSERINE PHOSPHATASE"/>
    <property type="match status" value="1"/>
</dbReference>
<dbReference type="GO" id="GO:0036424">
    <property type="term" value="F:L-phosphoserine phosphatase activity"/>
    <property type="evidence" value="ECO:0007669"/>
    <property type="project" value="TreeGrafter"/>
</dbReference>
<evidence type="ECO:0000313" key="7">
    <source>
        <dbReference type="EMBL" id="RUQ32585.1"/>
    </source>
</evidence>
<dbReference type="RefSeq" id="WP_126862876.1">
    <property type="nucleotide sequence ID" value="NZ_JAUSTX010000002.1"/>
</dbReference>
<dbReference type="Gene3D" id="3.40.50.1000">
    <property type="entry name" value="HAD superfamily/HAD-like"/>
    <property type="match status" value="1"/>
</dbReference>
<keyword evidence="3 5" id="KW-0378">Hydrolase</keyword>
<dbReference type="EMBL" id="RYZZ01000001">
    <property type="protein sequence ID" value="RUQ32585.1"/>
    <property type="molecule type" value="Genomic_DNA"/>
</dbReference>
<dbReference type="InterPro" id="IPR017718">
    <property type="entry name" value="HAD-SF_hydro_IB_MtnX"/>
</dbReference>